<dbReference type="GO" id="GO:0005886">
    <property type="term" value="C:plasma membrane"/>
    <property type="evidence" value="ECO:0007669"/>
    <property type="project" value="UniProtKB-SubCell"/>
</dbReference>
<feature type="transmembrane region" description="Helical" evidence="8">
    <location>
        <begin position="93"/>
        <end position="112"/>
    </location>
</feature>
<evidence type="ECO:0000256" key="8">
    <source>
        <dbReference type="SAM" id="Phobius"/>
    </source>
</evidence>
<name>A0A382W7R2_9ZZZZ</name>
<dbReference type="Pfam" id="PF12832">
    <property type="entry name" value="MFS_1_like"/>
    <property type="match status" value="1"/>
</dbReference>
<evidence type="ECO:0000256" key="3">
    <source>
        <dbReference type="ARBA" id="ARBA00022475"/>
    </source>
</evidence>
<comment type="subcellular location">
    <subcellularLocation>
        <location evidence="1">Cell inner membrane</location>
        <topology evidence="1">Multi-pass membrane protein</topology>
    </subcellularLocation>
</comment>
<keyword evidence="3" id="KW-1003">Cell membrane</keyword>
<dbReference type="Gene3D" id="1.20.1250.20">
    <property type="entry name" value="MFS general substrate transporter like domains"/>
    <property type="match status" value="1"/>
</dbReference>
<feature type="transmembrane region" description="Helical" evidence="8">
    <location>
        <begin position="70"/>
        <end position="87"/>
    </location>
</feature>
<feature type="domain" description="Major facilitator superfamily associated" evidence="9">
    <location>
        <begin position="5"/>
        <end position="175"/>
    </location>
</feature>
<evidence type="ECO:0000256" key="5">
    <source>
        <dbReference type="ARBA" id="ARBA00022692"/>
    </source>
</evidence>
<dbReference type="PANTHER" id="PTHR23522:SF10">
    <property type="entry name" value="3-PHENYLPROPIONIC ACID TRANSPORTER-RELATED"/>
    <property type="match status" value="1"/>
</dbReference>
<keyword evidence="6 8" id="KW-1133">Transmembrane helix</keyword>
<evidence type="ECO:0000256" key="7">
    <source>
        <dbReference type="ARBA" id="ARBA00023136"/>
    </source>
</evidence>
<dbReference type="EMBL" id="UINC01157713">
    <property type="protein sequence ID" value="SVD54857.1"/>
    <property type="molecule type" value="Genomic_DNA"/>
</dbReference>
<dbReference type="InterPro" id="IPR024989">
    <property type="entry name" value="MFS_assoc_dom"/>
</dbReference>
<dbReference type="GO" id="GO:0015528">
    <property type="term" value="F:lactose:proton symporter activity"/>
    <property type="evidence" value="ECO:0007669"/>
    <property type="project" value="TreeGrafter"/>
</dbReference>
<gene>
    <name evidence="10" type="ORF">METZ01_LOCUS407711</name>
</gene>
<sequence length="180" mass="19556">VNTPIRLSIFYGTAFFVIGVYTPFWPAWLSENGLEPREIGILLAVTTWTRVAAGPLVAQAADHYGQLKPIMVALAIMTLFSFFLYSQTTNYTLLIAIAFLLGCSFSPMLPLAETMTLDIASNTGVDYGRMRLWGSLAFILAALGGGTLLNSRPDLQALDLILFGCAAIVLSCFLLPDLQL</sequence>
<dbReference type="AlphaFoldDB" id="A0A382W7R2"/>
<feature type="transmembrane region" description="Helical" evidence="8">
    <location>
        <begin position="155"/>
        <end position="175"/>
    </location>
</feature>
<dbReference type="InterPro" id="IPR036259">
    <property type="entry name" value="MFS_trans_sf"/>
</dbReference>
<evidence type="ECO:0000256" key="2">
    <source>
        <dbReference type="ARBA" id="ARBA00022448"/>
    </source>
</evidence>
<proteinExistence type="predicted"/>
<feature type="transmembrane region" description="Helical" evidence="8">
    <location>
        <begin position="7"/>
        <end position="27"/>
    </location>
</feature>
<dbReference type="PANTHER" id="PTHR23522">
    <property type="entry name" value="BLL5896 PROTEIN"/>
    <property type="match status" value="1"/>
</dbReference>
<keyword evidence="2" id="KW-0813">Transport</keyword>
<dbReference type="SUPFAM" id="SSF103473">
    <property type="entry name" value="MFS general substrate transporter"/>
    <property type="match status" value="1"/>
</dbReference>
<feature type="transmembrane region" description="Helical" evidence="8">
    <location>
        <begin position="132"/>
        <end position="149"/>
    </location>
</feature>
<evidence type="ECO:0000256" key="4">
    <source>
        <dbReference type="ARBA" id="ARBA00022519"/>
    </source>
</evidence>
<keyword evidence="7 8" id="KW-0472">Membrane</keyword>
<accession>A0A382W7R2</accession>
<dbReference type="GO" id="GO:0030395">
    <property type="term" value="F:lactose binding"/>
    <property type="evidence" value="ECO:0007669"/>
    <property type="project" value="TreeGrafter"/>
</dbReference>
<evidence type="ECO:0000259" key="9">
    <source>
        <dbReference type="Pfam" id="PF12832"/>
    </source>
</evidence>
<keyword evidence="4" id="KW-0997">Cell inner membrane</keyword>
<evidence type="ECO:0000256" key="6">
    <source>
        <dbReference type="ARBA" id="ARBA00022989"/>
    </source>
</evidence>
<organism evidence="10">
    <name type="scientific">marine metagenome</name>
    <dbReference type="NCBI Taxonomy" id="408172"/>
    <lineage>
        <taxon>unclassified sequences</taxon>
        <taxon>metagenomes</taxon>
        <taxon>ecological metagenomes</taxon>
    </lineage>
</organism>
<keyword evidence="5 8" id="KW-0812">Transmembrane</keyword>
<reference evidence="10" key="1">
    <citation type="submission" date="2018-05" db="EMBL/GenBank/DDBJ databases">
        <authorList>
            <person name="Lanie J.A."/>
            <person name="Ng W.-L."/>
            <person name="Kazmierczak K.M."/>
            <person name="Andrzejewski T.M."/>
            <person name="Davidsen T.M."/>
            <person name="Wayne K.J."/>
            <person name="Tettelin H."/>
            <person name="Glass J.I."/>
            <person name="Rusch D."/>
            <person name="Podicherti R."/>
            <person name="Tsui H.-C.T."/>
            <person name="Winkler M.E."/>
        </authorList>
    </citation>
    <scope>NUCLEOTIDE SEQUENCE</scope>
</reference>
<evidence type="ECO:0000256" key="1">
    <source>
        <dbReference type="ARBA" id="ARBA00004429"/>
    </source>
</evidence>
<evidence type="ECO:0000313" key="10">
    <source>
        <dbReference type="EMBL" id="SVD54857.1"/>
    </source>
</evidence>
<protein>
    <recommendedName>
        <fullName evidence="9">Major facilitator superfamily associated domain-containing protein</fullName>
    </recommendedName>
</protein>
<feature type="non-terminal residue" evidence="10">
    <location>
        <position position="1"/>
    </location>
</feature>
<feature type="non-terminal residue" evidence="10">
    <location>
        <position position="180"/>
    </location>
</feature>